<comment type="cofactor">
    <cofactor evidence="1">
        <name>FMN</name>
        <dbReference type="ChEBI" id="CHEBI:58210"/>
    </cofactor>
</comment>
<comment type="similarity">
    <text evidence="3">Belongs to the complex I 51 kDa subunit family.</text>
</comment>
<evidence type="ECO:0000256" key="9">
    <source>
        <dbReference type="ARBA" id="ARBA00023014"/>
    </source>
</evidence>
<dbReference type="InterPro" id="IPR037225">
    <property type="entry name" value="Nuo51_FMN-bd_sf"/>
</dbReference>
<dbReference type="InterPro" id="IPR011538">
    <property type="entry name" value="Nuo51_FMN-bd"/>
</dbReference>
<keyword evidence="12" id="KW-1185">Reference proteome</keyword>
<evidence type="ECO:0000256" key="2">
    <source>
        <dbReference type="ARBA" id="ARBA00001966"/>
    </source>
</evidence>
<dbReference type="SMART" id="SM00928">
    <property type="entry name" value="NADH_4Fe-4S"/>
    <property type="match status" value="1"/>
</dbReference>
<dbReference type="InterPro" id="IPR019575">
    <property type="entry name" value="Nuop51_4Fe4S-bd"/>
</dbReference>
<protein>
    <submittedName>
        <fullName evidence="11">NADH-ubiquinone oxidoreductase-F iron-sulfur binding region domain-containing protein</fullName>
    </submittedName>
</protein>
<dbReference type="SUPFAM" id="SSF140490">
    <property type="entry name" value="Nqo1C-terminal domain-like"/>
    <property type="match status" value="1"/>
</dbReference>
<evidence type="ECO:0000259" key="10">
    <source>
        <dbReference type="SMART" id="SM00928"/>
    </source>
</evidence>
<dbReference type="PANTHER" id="PTHR11780">
    <property type="entry name" value="NADH-UBIQUINONE OXIDOREDUCTASE FLAVOPROTEIN 1 NDUFV1"/>
    <property type="match status" value="1"/>
</dbReference>
<proteinExistence type="inferred from homology"/>
<feature type="domain" description="NADH-ubiquinone oxidoreductase 51kDa subunit iron-sulphur binding" evidence="10">
    <location>
        <begin position="327"/>
        <end position="372"/>
    </location>
</feature>
<evidence type="ECO:0000256" key="5">
    <source>
        <dbReference type="ARBA" id="ARBA00022630"/>
    </source>
</evidence>
<keyword evidence="6" id="KW-0288">FMN</keyword>
<gene>
    <name evidence="11" type="ORF">GCM10009681_17930</name>
</gene>
<sequence>MTVMTASRLIRAPERLAPARALGTPRLVLPGVQPGVWGLRAELDQGLFARRDVTGLIDQLAEAGLRGRGGAGFPAHVKWRSVADAAGDKVVVANGHEGEPASAKDRWLLVHRPHLVLDGALLAAQATGAGRLVFYVSRADTAAAVAGAIADARAAGLVPAGLRVDIHRAEHTYVAGEETAAIRSINGGPALPLAKPPRPFERGVDDLPTLVSNVETLAHAAWIAAFGAAAFRSAGTAASPGTALFTLNGCAEPGVYEAPLGTSTGDLFGAAGGVAGGYGGLLMGGWFGGLLSGDLAELSCCYDAVRAAGSGLGCGSLTAFGPDVDLVAVAAELGRWFEAESARQCGVCLNGTKAIARTLTQVAGGDEDPKHVENLVRWGTTLTGRGACAFLDGATALARSAATTLHHTRGNDRCE</sequence>
<evidence type="ECO:0000313" key="12">
    <source>
        <dbReference type="Proteomes" id="UP001500655"/>
    </source>
</evidence>
<evidence type="ECO:0000256" key="3">
    <source>
        <dbReference type="ARBA" id="ARBA00007523"/>
    </source>
</evidence>
<evidence type="ECO:0000256" key="6">
    <source>
        <dbReference type="ARBA" id="ARBA00022643"/>
    </source>
</evidence>
<dbReference type="Gene3D" id="3.40.50.11540">
    <property type="entry name" value="NADH-ubiquinone oxidoreductase 51kDa subunit"/>
    <property type="match status" value="1"/>
</dbReference>
<evidence type="ECO:0000256" key="1">
    <source>
        <dbReference type="ARBA" id="ARBA00001917"/>
    </source>
</evidence>
<evidence type="ECO:0000256" key="8">
    <source>
        <dbReference type="ARBA" id="ARBA00023004"/>
    </source>
</evidence>
<evidence type="ECO:0000256" key="7">
    <source>
        <dbReference type="ARBA" id="ARBA00022723"/>
    </source>
</evidence>
<comment type="cofactor">
    <cofactor evidence="2">
        <name>[4Fe-4S] cluster</name>
        <dbReference type="ChEBI" id="CHEBI:49883"/>
    </cofactor>
</comment>
<dbReference type="InterPro" id="IPR037207">
    <property type="entry name" value="Nuop51_4Fe4S-bd_sf"/>
</dbReference>
<dbReference type="Pfam" id="PF01512">
    <property type="entry name" value="Complex1_51K"/>
    <property type="match status" value="1"/>
</dbReference>
<dbReference type="RefSeq" id="WP_344078848.1">
    <property type="nucleotide sequence ID" value="NZ_BAAALS010000007.1"/>
</dbReference>
<dbReference type="PANTHER" id="PTHR11780:SF10">
    <property type="entry name" value="NADH DEHYDROGENASE [UBIQUINONE] FLAVOPROTEIN 1, MITOCHONDRIAL"/>
    <property type="match status" value="1"/>
</dbReference>
<reference evidence="12" key="1">
    <citation type="journal article" date="2019" name="Int. J. Syst. Evol. Microbiol.">
        <title>The Global Catalogue of Microorganisms (GCM) 10K type strain sequencing project: providing services to taxonomists for standard genome sequencing and annotation.</title>
        <authorList>
            <consortium name="The Broad Institute Genomics Platform"/>
            <consortium name="The Broad Institute Genome Sequencing Center for Infectious Disease"/>
            <person name="Wu L."/>
            <person name="Ma J."/>
        </authorList>
    </citation>
    <scope>NUCLEOTIDE SEQUENCE [LARGE SCALE GENOMIC DNA]</scope>
    <source>
        <strain evidence="12">JCM 13249</strain>
    </source>
</reference>
<evidence type="ECO:0000256" key="4">
    <source>
        <dbReference type="ARBA" id="ARBA00022485"/>
    </source>
</evidence>
<dbReference type="Pfam" id="PF10589">
    <property type="entry name" value="NADH_4Fe-4S"/>
    <property type="match status" value="1"/>
</dbReference>
<evidence type="ECO:0000313" key="11">
    <source>
        <dbReference type="EMBL" id="GAA1747185.1"/>
    </source>
</evidence>
<dbReference type="EMBL" id="BAAALS010000007">
    <property type="protein sequence ID" value="GAA1747185.1"/>
    <property type="molecule type" value="Genomic_DNA"/>
</dbReference>
<organism evidence="11 12">
    <name type="scientific">Luedemannella helvata</name>
    <dbReference type="NCBI Taxonomy" id="349315"/>
    <lineage>
        <taxon>Bacteria</taxon>
        <taxon>Bacillati</taxon>
        <taxon>Actinomycetota</taxon>
        <taxon>Actinomycetes</taxon>
        <taxon>Micromonosporales</taxon>
        <taxon>Micromonosporaceae</taxon>
        <taxon>Luedemannella</taxon>
    </lineage>
</organism>
<dbReference type="Proteomes" id="UP001500655">
    <property type="component" value="Unassembled WGS sequence"/>
</dbReference>
<keyword evidence="7" id="KW-0479">Metal-binding</keyword>
<comment type="caution">
    <text evidence="11">The sequence shown here is derived from an EMBL/GenBank/DDBJ whole genome shotgun (WGS) entry which is preliminary data.</text>
</comment>
<dbReference type="InterPro" id="IPR050837">
    <property type="entry name" value="ComplexI_51kDa_subunit"/>
</dbReference>
<accession>A0ABP4W4S6</accession>
<keyword evidence="4" id="KW-0004">4Fe-4S</keyword>
<dbReference type="Gene3D" id="1.20.1440.230">
    <property type="entry name" value="NADH-ubiquinone oxidoreductase 51kDa subunit, iron-sulphur binding domain"/>
    <property type="match status" value="1"/>
</dbReference>
<keyword evidence="8" id="KW-0408">Iron</keyword>
<dbReference type="Gene3D" id="3.10.20.600">
    <property type="match status" value="1"/>
</dbReference>
<keyword evidence="5" id="KW-0285">Flavoprotein</keyword>
<keyword evidence="9" id="KW-0411">Iron-sulfur</keyword>
<name>A0ABP4W4S6_9ACTN</name>
<dbReference type="SUPFAM" id="SSF142984">
    <property type="entry name" value="Nqo1 middle domain-like"/>
    <property type="match status" value="1"/>
</dbReference>
<dbReference type="SUPFAM" id="SSF142019">
    <property type="entry name" value="Nqo1 FMN-binding domain-like"/>
    <property type="match status" value="1"/>
</dbReference>